<keyword evidence="3" id="KW-0597">Phosphoprotein</keyword>
<dbReference type="SUPFAM" id="SSF56112">
    <property type="entry name" value="Protein kinase-like (PK-like)"/>
    <property type="match status" value="1"/>
</dbReference>
<keyword evidence="17" id="KW-1185">Reference proteome</keyword>
<keyword evidence="4" id="KW-0808">Transferase</keyword>
<evidence type="ECO:0000256" key="5">
    <source>
        <dbReference type="ARBA" id="ARBA00022741"/>
    </source>
</evidence>
<accession>A0A316ZHD3</accession>
<evidence type="ECO:0000256" key="14">
    <source>
        <dbReference type="SAM" id="MobiDB-lite"/>
    </source>
</evidence>
<dbReference type="GO" id="GO:0070985">
    <property type="term" value="C:transcription factor TFIIK complex"/>
    <property type="evidence" value="ECO:0007669"/>
    <property type="project" value="InterPro"/>
</dbReference>
<feature type="active site" description="Proton acceptor" evidence="10">
    <location>
        <position position="161"/>
    </location>
</feature>
<keyword evidence="5 11" id="KW-0547">Nucleotide-binding</keyword>
<evidence type="ECO:0000313" key="16">
    <source>
        <dbReference type="EMBL" id="PWO00445.1"/>
    </source>
</evidence>
<evidence type="ECO:0000313" key="17">
    <source>
        <dbReference type="Proteomes" id="UP000245946"/>
    </source>
</evidence>
<evidence type="ECO:0000256" key="8">
    <source>
        <dbReference type="ARBA" id="ARBA00047811"/>
    </source>
</evidence>
<evidence type="ECO:0000256" key="9">
    <source>
        <dbReference type="ARBA" id="ARBA00048367"/>
    </source>
</evidence>
<dbReference type="InterPro" id="IPR000719">
    <property type="entry name" value="Prot_kinase_dom"/>
</dbReference>
<dbReference type="InterPro" id="IPR050108">
    <property type="entry name" value="CDK"/>
</dbReference>
<dbReference type="GeneID" id="37272514"/>
<feature type="binding site" evidence="11">
    <location>
        <begin position="42"/>
        <end position="50"/>
    </location>
    <ligand>
        <name>ATP</name>
        <dbReference type="ChEBI" id="CHEBI:30616"/>
    </ligand>
</feature>
<dbReference type="CDD" id="cd07841">
    <property type="entry name" value="STKc_CDK7"/>
    <property type="match status" value="1"/>
</dbReference>
<dbReference type="OrthoDB" id="1732493at2759"/>
<dbReference type="Gene3D" id="1.10.510.10">
    <property type="entry name" value="Transferase(Phosphotransferase) domain 1"/>
    <property type="match status" value="1"/>
</dbReference>
<organism evidence="16 17">
    <name type="scientific">Tilletiopsis washingtonensis</name>
    <dbReference type="NCBI Taxonomy" id="58919"/>
    <lineage>
        <taxon>Eukaryota</taxon>
        <taxon>Fungi</taxon>
        <taxon>Dikarya</taxon>
        <taxon>Basidiomycota</taxon>
        <taxon>Ustilaginomycotina</taxon>
        <taxon>Exobasidiomycetes</taxon>
        <taxon>Entylomatales</taxon>
        <taxon>Entylomatales incertae sedis</taxon>
        <taxon>Tilletiopsis</taxon>
    </lineage>
</organism>
<evidence type="ECO:0000256" key="10">
    <source>
        <dbReference type="PIRSR" id="PIRSR637770-1"/>
    </source>
</evidence>
<dbReference type="Gene3D" id="3.30.200.20">
    <property type="entry name" value="Phosphorylase Kinase, domain 1"/>
    <property type="match status" value="1"/>
</dbReference>
<dbReference type="STRING" id="58919.A0A316ZHD3"/>
<dbReference type="PROSITE" id="PS00107">
    <property type="entry name" value="PROTEIN_KINASE_ATP"/>
    <property type="match status" value="1"/>
</dbReference>
<evidence type="ECO:0000256" key="6">
    <source>
        <dbReference type="ARBA" id="ARBA00022777"/>
    </source>
</evidence>
<dbReference type="GO" id="GO:0004693">
    <property type="term" value="F:cyclin-dependent protein serine/threonine kinase activity"/>
    <property type="evidence" value="ECO:0007669"/>
    <property type="project" value="UniProtKB-EC"/>
</dbReference>
<comment type="catalytic activity">
    <reaction evidence="9">
        <text>L-seryl-[protein] + ATP = O-phospho-L-seryl-[protein] + ADP + H(+)</text>
        <dbReference type="Rhea" id="RHEA:17989"/>
        <dbReference type="Rhea" id="RHEA-COMP:9863"/>
        <dbReference type="Rhea" id="RHEA-COMP:11604"/>
        <dbReference type="ChEBI" id="CHEBI:15378"/>
        <dbReference type="ChEBI" id="CHEBI:29999"/>
        <dbReference type="ChEBI" id="CHEBI:30616"/>
        <dbReference type="ChEBI" id="CHEBI:83421"/>
        <dbReference type="ChEBI" id="CHEBI:456216"/>
        <dbReference type="EC" id="2.7.11.22"/>
    </reaction>
</comment>
<dbReference type="GO" id="GO:0005737">
    <property type="term" value="C:cytoplasm"/>
    <property type="evidence" value="ECO:0007669"/>
    <property type="project" value="TreeGrafter"/>
</dbReference>
<feature type="domain" description="Protein kinase" evidence="15">
    <location>
        <begin position="36"/>
        <end position="319"/>
    </location>
</feature>
<comment type="similarity">
    <text evidence="1">Belongs to the protein kinase superfamily. CMGC Ser/Thr protein kinase family. CDC2/CDKX subfamily.</text>
</comment>
<dbReference type="PANTHER" id="PTHR24056:SF0">
    <property type="entry name" value="CYCLIN-DEPENDENT KINASE 7"/>
    <property type="match status" value="1"/>
</dbReference>
<dbReference type="SMART" id="SM00220">
    <property type="entry name" value="S_TKc"/>
    <property type="match status" value="1"/>
</dbReference>
<dbReference type="RefSeq" id="XP_025600723.1">
    <property type="nucleotide sequence ID" value="XM_025744970.1"/>
</dbReference>
<evidence type="ECO:0000259" key="15">
    <source>
        <dbReference type="PROSITE" id="PS50011"/>
    </source>
</evidence>
<dbReference type="PANTHER" id="PTHR24056">
    <property type="entry name" value="CELL DIVISION PROTEIN KINASE"/>
    <property type="match status" value="1"/>
</dbReference>
<feature type="binding site" evidence="12">
    <location>
        <position position="66"/>
    </location>
    <ligand>
        <name>ATP</name>
        <dbReference type="ChEBI" id="CHEBI:30616"/>
    </ligand>
</feature>
<evidence type="ECO:0000256" key="12">
    <source>
        <dbReference type="PROSITE-ProRule" id="PRU10141"/>
    </source>
</evidence>
<evidence type="ECO:0000256" key="2">
    <source>
        <dbReference type="ARBA" id="ARBA00022527"/>
    </source>
</evidence>
<dbReference type="GO" id="GO:0005524">
    <property type="term" value="F:ATP binding"/>
    <property type="evidence" value="ECO:0007669"/>
    <property type="project" value="UniProtKB-UniRule"/>
</dbReference>
<reference evidence="16 17" key="1">
    <citation type="journal article" date="2018" name="Mol. Biol. Evol.">
        <title>Broad Genomic Sampling Reveals a Smut Pathogenic Ancestry of the Fungal Clade Ustilaginomycotina.</title>
        <authorList>
            <person name="Kijpornyongpan T."/>
            <person name="Mondo S.J."/>
            <person name="Barry K."/>
            <person name="Sandor L."/>
            <person name="Lee J."/>
            <person name="Lipzen A."/>
            <person name="Pangilinan J."/>
            <person name="LaButti K."/>
            <person name="Hainaut M."/>
            <person name="Henrissat B."/>
            <person name="Grigoriev I.V."/>
            <person name="Spatafora J.W."/>
            <person name="Aime M.C."/>
        </authorList>
    </citation>
    <scope>NUCLEOTIDE SEQUENCE [LARGE SCALE GENOMIC DNA]</scope>
    <source>
        <strain evidence="16 17">MCA 4186</strain>
    </source>
</reference>
<protein>
    <submittedName>
        <fullName evidence="16">Putative KIN28-cyclin-dependent ser/thr protein kinase</fullName>
    </submittedName>
</protein>
<feature type="region of interest" description="Disordered" evidence="14">
    <location>
        <begin position="345"/>
        <end position="401"/>
    </location>
</feature>
<dbReference type="GO" id="GO:0032968">
    <property type="term" value="P:positive regulation of transcription elongation by RNA polymerase II"/>
    <property type="evidence" value="ECO:0007669"/>
    <property type="project" value="UniProtKB-ARBA"/>
</dbReference>
<keyword evidence="2 13" id="KW-0723">Serine/threonine-protein kinase</keyword>
<dbReference type="InterPro" id="IPR011009">
    <property type="entry name" value="Kinase-like_dom_sf"/>
</dbReference>
<sequence length="401" mass="44263">MAAVASQPSGSASSSSNAVASTSALPPTASTTRARYAKLAKVGEGTYASVFLARDLATNEKLAIKKIKIVSSADGLDMTALREVQFLRELRHPNVIRLVDVFSSGSATPSLNLVLEFLDTNLEALIKDRSILFRPEDIKSWMAMLCRGLEYTHRNGCLHRDLKPNNLLIAPSGELKIADFGLARGAGEPGQKMSNQVVTRWYRSPELLLGARHYGYGVDMWAVGCIFAELHLRLPYLPGESDLEQLTVVFRALGTPTEKEWLKHKSLPHYMNFEQHPKQDLSQLFSAASPDTLDMLAKLLLYDPMRRLSAHGCLHHAYFRTAPSPTPFADLPRHAAAVPAGHVLLSDSETKDSRRRAGAVSGGLAGEGEAAEEKTRPKKRALDEKERDEQRRRIARKLAFE</sequence>
<feature type="region of interest" description="Disordered" evidence="14">
    <location>
        <begin position="1"/>
        <end position="25"/>
    </location>
</feature>
<dbReference type="Pfam" id="PF00069">
    <property type="entry name" value="Pkinase"/>
    <property type="match status" value="1"/>
</dbReference>
<dbReference type="FunFam" id="1.10.510.10:FF:000097">
    <property type="entry name" value="Putative cyclin-dependent kinase 7"/>
    <property type="match status" value="1"/>
</dbReference>
<dbReference type="PROSITE" id="PS50011">
    <property type="entry name" value="PROTEIN_KINASE_DOM"/>
    <property type="match status" value="1"/>
</dbReference>
<dbReference type="GO" id="GO:0008353">
    <property type="term" value="F:RNA polymerase II CTD heptapeptide repeat kinase activity"/>
    <property type="evidence" value="ECO:0007669"/>
    <property type="project" value="InterPro"/>
</dbReference>
<keyword evidence="7 11" id="KW-0067">ATP-binding</keyword>
<dbReference type="Proteomes" id="UP000245946">
    <property type="component" value="Unassembled WGS sequence"/>
</dbReference>
<keyword evidence="6 16" id="KW-0418">Kinase</keyword>
<dbReference type="InterPro" id="IPR017441">
    <property type="entry name" value="Protein_kinase_ATP_BS"/>
</dbReference>
<dbReference type="FunFam" id="3.30.200.20:FF:000124">
    <property type="entry name" value="Cyclin-dependent kinase 4"/>
    <property type="match status" value="1"/>
</dbReference>
<evidence type="ECO:0000256" key="11">
    <source>
        <dbReference type="PIRSR" id="PIRSR637770-2"/>
    </source>
</evidence>
<comment type="catalytic activity">
    <reaction evidence="8">
        <text>L-threonyl-[protein] + ATP = O-phospho-L-threonyl-[protein] + ADP + H(+)</text>
        <dbReference type="Rhea" id="RHEA:46608"/>
        <dbReference type="Rhea" id="RHEA-COMP:11060"/>
        <dbReference type="Rhea" id="RHEA-COMP:11605"/>
        <dbReference type="ChEBI" id="CHEBI:15378"/>
        <dbReference type="ChEBI" id="CHEBI:30013"/>
        <dbReference type="ChEBI" id="CHEBI:30616"/>
        <dbReference type="ChEBI" id="CHEBI:61977"/>
        <dbReference type="ChEBI" id="CHEBI:456216"/>
        <dbReference type="EC" id="2.7.11.22"/>
    </reaction>
</comment>
<feature type="compositionally biased region" description="Basic and acidic residues" evidence="14">
    <location>
        <begin position="371"/>
        <end position="401"/>
    </location>
</feature>
<evidence type="ECO:0000256" key="3">
    <source>
        <dbReference type="ARBA" id="ARBA00022553"/>
    </source>
</evidence>
<dbReference type="InterPro" id="IPR037770">
    <property type="entry name" value="CDK7"/>
</dbReference>
<dbReference type="InterPro" id="IPR008271">
    <property type="entry name" value="Ser/Thr_kinase_AS"/>
</dbReference>
<dbReference type="AlphaFoldDB" id="A0A316ZHD3"/>
<evidence type="ECO:0000256" key="4">
    <source>
        <dbReference type="ARBA" id="ARBA00022679"/>
    </source>
</evidence>
<dbReference type="EMBL" id="KZ819285">
    <property type="protein sequence ID" value="PWO00445.1"/>
    <property type="molecule type" value="Genomic_DNA"/>
</dbReference>
<proteinExistence type="inferred from homology"/>
<gene>
    <name evidence="16" type="ORF">FA09DRAFT_358515</name>
</gene>
<dbReference type="PROSITE" id="PS00108">
    <property type="entry name" value="PROTEIN_KINASE_ST"/>
    <property type="match status" value="1"/>
</dbReference>
<evidence type="ECO:0000256" key="1">
    <source>
        <dbReference type="ARBA" id="ARBA00006485"/>
    </source>
</evidence>
<feature type="binding site" evidence="11">
    <location>
        <position position="65"/>
    </location>
    <ligand>
        <name>ATP</name>
        <dbReference type="ChEBI" id="CHEBI:30616"/>
    </ligand>
</feature>
<evidence type="ECO:0000256" key="7">
    <source>
        <dbReference type="ARBA" id="ARBA00022840"/>
    </source>
</evidence>
<evidence type="ECO:0000256" key="13">
    <source>
        <dbReference type="RuleBase" id="RU000304"/>
    </source>
</evidence>
<name>A0A316ZHD3_9BASI</name>